<comment type="caution">
    <text evidence="2">The sequence shown here is derived from an EMBL/GenBank/DDBJ whole genome shotgun (WGS) entry which is preliminary data.</text>
</comment>
<evidence type="ECO:0000313" key="2">
    <source>
        <dbReference type="EMBL" id="MES0874778.1"/>
    </source>
</evidence>
<reference evidence="2 3" key="1">
    <citation type="submission" date="2024-06" db="EMBL/GenBank/DDBJ databases">
        <authorList>
            <person name="Li Z."/>
            <person name="Jiang Y."/>
        </authorList>
    </citation>
    <scope>NUCLEOTIDE SEQUENCE [LARGE SCALE GENOMIC DNA]</scope>
    <source>
        <strain evidence="2 3">HSW-8</strain>
    </source>
</reference>
<keyword evidence="3" id="KW-1185">Reference proteome</keyword>
<organism evidence="2 3">
    <name type="scientific">Sinimarinibacterium thermocellulolyticum</name>
    <dbReference type="NCBI Taxonomy" id="3170016"/>
    <lineage>
        <taxon>Bacteria</taxon>
        <taxon>Pseudomonadati</taxon>
        <taxon>Pseudomonadota</taxon>
        <taxon>Gammaproteobacteria</taxon>
        <taxon>Nevskiales</taxon>
        <taxon>Nevskiaceae</taxon>
        <taxon>Sinimarinibacterium</taxon>
    </lineage>
</organism>
<evidence type="ECO:0000313" key="3">
    <source>
        <dbReference type="Proteomes" id="UP001465331"/>
    </source>
</evidence>
<accession>A0ABV2AC04</accession>
<name>A0ABV2AC04_9GAMM</name>
<dbReference type="GO" id="GO:0016853">
    <property type="term" value="F:isomerase activity"/>
    <property type="evidence" value="ECO:0007669"/>
    <property type="project" value="UniProtKB-KW"/>
</dbReference>
<keyword evidence="2" id="KW-0413">Isomerase</keyword>
<proteinExistence type="predicted"/>
<dbReference type="Proteomes" id="UP001465331">
    <property type="component" value="Unassembled WGS sequence"/>
</dbReference>
<evidence type="ECO:0000259" key="1">
    <source>
        <dbReference type="Pfam" id="PF13145"/>
    </source>
</evidence>
<dbReference type="RefSeq" id="WP_352890176.1">
    <property type="nucleotide sequence ID" value="NZ_JBEPIJ010000014.1"/>
</dbReference>
<protein>
    <submittedName>
        <fullName evidence="2">Peptidylprolyl isomerase</fullName>
    </submittedName>
</protein>
<dbReference type="Pfam" id="PF13145">
    <property type="entry name" value="Rotamase_2"/>
    <property type="match status" value="1"/>
</dbReference>
<feature type="domain" description="PpiC" evidence="1">
    <location>
        <begin position="150"/>
        <end position="271"/>
    </location>
</feature>
<sequence length="312" mass="34535">MRGLIRQPLLHFLAIGGLLFAVQQGWRVDTTPEGQPVVQLDAAAQARLRAEWRAALGREPSDAEWQAQLARAIDAELLLAEALRLELDVLDPVARQRLLMNMRFAFAGRRASEDALLFEARALGMPRSDPVVRRRLLQVMERRLQAPALPDEATLRAYVQANAARYARPARHGFRQIWFARADDARIAEVRAALARGEVPAHSGDAFLLGARQPPATTEQIAQRFGTAFAQAVESAPLERWTGPLASVYGTHFVFVEQRSAAQPPDFDAVRGRAAAAWAVEQRAARRHAALQALRARYRIELAQFAHDGAPG</sequence>
<dbReference type="InterPro" id="IPR000297">
    <property type="entry name" value="PPIase_PpiC"/>
</dbReference>
<dbReference type="EMBL" id="JBEPIJ010000014">
    <property type="protein sequence ID" value="MES0874778.1"/>
    <property type="molecule type" value="Genomic_DNA"/>
</dbReference>
<gene>
    <name evidence="2" type="ORF">ABSH63_12295</name>
</gene>